<comment type="subunit">
    <text evidence="4 6">Homodimer.</text>
</comment>
<gene>
    <name evidence="4 7" type="primary">kynU</name>
    <name evidence="7" type="ORF">GCM10011515_06870</name>
</gene>
<comment type="catalytic activity">
    <reaction evidence="4 6">
        <text>L-kynurenine + H2O = anthranilate + L-alanine + H(+)</text>
        <dbReference type="Rhea" id="RHEA:16813"/>
        <dbReference type="ChEBI" id="CHEBI:15377"/>
        <dbReference type="ChEBI" id="CHEBI:15378"/>
        <dbReference type="ChEBI" id="CHEBI:16567"/>
        <dbReference type="ChEBI" id="CHEBI:57959"/>
        <dbReference type="ChEBI" id="CHEBI:57972"/>
        <dbReference type="EC" id="3.7.1.3"/>
    </reaction>
</comment>
<organism evidence="7 8">
    <name type="scientific">Tsuneonella deserti</name>
    <dbReference type="NCBI Taxonomy" id="2035528"/>
    <lineage>
        <taxon>Bacteria</taxon>
        <taxon>Pseudomonadati</taxon>
        <taxon>Pseudomonadota</taxon>
        <taxon>Alphaproteobacteria</taxon>
        <taxon>Sphingomonadales</taxon>
        <taxon>Erythrobacteraceae</taxon>
        <taxon>Tsuneonella</taxon>
    </lineage>
</organism>
<dbReference type="Pfam" id="PF22580">
    <property type="entry name" value="KYNU_C"/>
    <property type="match status" value="1"/>
</dbReference>
<name>A0ABQ1S478_9SPHN</name>
<feature type="binding site" evidence="4">
    <location>
        <position position="94"/>
    </location>
    <ligand>
        <name>pyridoxal 5'-phosphate</name>
        <dbReference type="ChEBI" id="CHEBI:597326"/>
    </ligand>
</feature>
<protein>
    <recommendedName>
        <fullName evidence="4 5">Kynureninase</fullName>
        <ecNumber evidence="4 5">3.7.1.3</ecNumber>
    </recommendedName>
    <alternativeName>
        <fullName evidence="4">L-kynurenine hydrolase</fullName>
    </alternativeName>
</protein>
<sequence length="407" mass="44014">MTPEQLDAADPLAPFRDRFALPEGVIYLDGNSLGARPKAAAGRIAQVVEREWGEGLITSWNAAGWIEAPRRIGDKIAQLVGAGNGEMIACDSTSVNIFKTLCAALSLTPERDTILSERGNFPTDIYMVQGIEALTGRRIRQQLVEPGEVEGAMGDHVAVVLLTHVHYKTGRMRDMALTTRLAHEAGASIVWDLSHSAGAVPVDLTSAGADFAVGCGYKYLNGGPGAPAFLFAAKRHQQKVMPALSGWFGHAEPFAFDDQYRPAPGVERFMVGTPPVLGMAALEVGVDLFLEADMAQVRSKSLSLSRLFIERMKPLCAAHGFQLASPELEAERGSQVSYRHPQGYAIMQALIARGVVGDFRAPDILRFGFTPLYTSHVEVAAAVDHMAQVMEGGEWDRPEYKVRAAVT</sequence>
<dbReference type="EMBL" id="BMKL01000001">
    <property type="protein sequence ID" value="GGD89866.1"/>
    <property type="molecule type" value="Genomic_DNA"/>
</dbReference>
<comment type="caution">
    <text evidence="7">The sequence shown here is derived from an EMBL/GenBank/DDBJ whole genome shotgun (WGS) entry which is preliminary data.</text>
</comment>
<dbReference type="Gene3D" id="3.40.640.10">
    <property type="entry name" value="Type I PLP-dependent aspartate aminotransferase-like (Major domain)"/>
    <property type="match status" value="1"/>
</dbReference>
<evidence type="ECO:0000256" key="2">
    <source>
        <dbReference type="ARBA" id="ARBA00022801"/>
    </source>
</evidence>
<dbReference type="EC" id="3.7.1.3" evidence="4 5"/>
<feature type="binding site" evidence="4">
    <location>
        <position position="273"/>
    </location>
    <ligand>
        <name>pyridoxal 5'-phosphate</name>
        <dbReference type="ChEBI" id="CHEBI:597326"/>
    </ligand>
</feature>
<comment type="similarity">
    <text evidence="4 6">Belongs to the kynureninase family.</text>
</comment>
<feature type="modified residue" description="N6-(pyridoxal phosphate)lysine" evidence="4">
    <location>
        <position position="218"/>
    </location>
</feature>
<evidence type="ECO:0000313" key="7">
    <source>
        <dbReference type="EMBL" id="GGD89866.1"/>
    </source>
</evidence>
<proteinExistence type="inferred from homology"/>
<evidence type="ECO:0000256" key="5">
    <source>
        <dbReference type="NCBIfam" id="TIGR01814"/>
    </source>
</evidence>
<dbReference type="SUPFAM" id="SSF53383">
    <property type="entry name" value="PLP-dependent transferases"/>
    <property type="match status" value="1"/>
</dbReference>
<reference evidence="8" key="1">
    <citation type="journal article" date="2019" name="Int. J. Syst. Evol. Microbiol.">
        <title>The Global Catalogue of Microorganisms (GCM) 10K type strain sequencing project: providing services to taxonomists for standard genome sequencing and annotation.</title>
        <authorList>
            <consortium name="The Broad Institute Genomics Platform"/>
            <consortium name="The Broad Institute Genome Sequencing Center for Infectious Disease"/>
            <person name="Wu L."/>
            <person name="Ma J."/>
        </authorList>
    </citation>
    <scope>NUCLEOTIDE SEQUENCE [LARGE SCALE GENOMIC DNA]</scope>
    <source>
        <strain evidence="8">CGMCC 1.15959</strain>
    </source>
</reference>
<evidence type="ECO:0000313" key="8">
    <source>
        <dbReference type="Proteomes" id="UP000619041"/>
    </source>
</evidence>
<evidence type="ECO:0000256" key="1">
    <source>
        <dbReference type="ARBA" id="ARBA00022642"/>
    </source>
</evidence>
<dbReference type="InterPro" id="IPR015424">
    <property type="entry name" value="PyrdxlP-dep_Trfase"/>
</dbReference>
<accession>A0ABQ1S478</accession>
<comment type="pathway">
    <text evidence="4 6">Cofactor biosynthesis; NAD(+) biosynthesis; quinolinate from L-kynurenine: step 2/3.</text>
</comment>
<dbReference type="InterPro" id="IPR015421">
    <property type="entry name" value="PyrdxlP-dep_Trfase_major"/>
</dbReference>
<keyword evidence="8" id="KW-1185">Reference proteome</keyword>
<dbReference type="NCBIfam" id="TIGR01814">
    <property type="entry name" value="kynureninase"/>
    <property type="match status" value="1"/>
</dbReference>
<keyword evidence="3 4" id="KW-0663">Pyridoxal phosphate</keyword>
<evidence type="ECO:0000256" key="4">
    <source>
        <dbReference type="HAMAP-Rule" id="MF_01970"/>
    </source>
</evidence>
<dbReference type="PANTHER" id="PTHR14084">
    <property type="entry name" value="KYNURENINASE"/>
    <property type="match status" value="1"/>
</dbReference>
<dbReference type="HAMAP" id="MF_01970">
    <property type="entry name" value="Kynureninase"/>
    <property type="match status" value="1"/>
</dbReference>
<feature type="binding site" evidence="4">
    <location>
        <position position="163"/>
    </location>
    <ligand>
        <name>pyridoxal 5'-phosphate</name>
        <dbReference type="ChEBI" id="CHEBI:597326"/>
    </ligand>
</feature>
<dbReference type="PIRSF" id="PIRSF038800">
    <property type="entry name" value="KYNU"/>
    <property type="match status" value="1"/>
</dbReference>
<feature type="binding site" evidence="4">
    <location>
        <begin position="121"/>
        <end position="124"/>
    </location>
    <ligand>
        <name>pyridoxal 5'-phosphate</name>
        <dbReference type="ChEBI" id="CHEBI:597326"/>
    </ligand>
</feature>
<evidence type="ECO:0000256" key="3">
    <source>
        <dbReference type="ARBA" id="ARBA00022898"/>
    </source>
</evidence>
<evidence type="ECO:0000256" key="6">
    <source>
        <dbReference type="PIRNR" id="PIRNR038800"/>
    </source>
</evidence>
<feature type="binding site" evidence="4">
    <location>
        <position position="192"/>
    </location>
    <ligand>
        <name>pyridoxal 5'-phosphate</name>
        <dbReference type="ChEBI" id="CHEBI:597326"/>
    </ligand>
</feature>
<dbReference type="InterPro" id="IPR010111">
    <property type="entry name" value="Kynureninase"/>
</dbReference>
<dbReference type="RefSeq" id="WP_188643852.1">
    <property type="nucleotide sequence ID" value="NZ_BMKL01000001.1"/>
</dbReference>
<feature type="binding site" evidence="4">
    <location>
        <position position="217"/>
    </location>
    <ligand>
        <name>pyridoxal 5'-phosphate</name>
        <dbReference type="ChEBI" id="CHEBI:597326"/>
    </ligand>
</feature>
<comment type="catalytic activity">
    <reaction evidence="6">
        <text>3-hydroxy-L-kynurenine + H2O = 3-hydroxyanthranilate + L-alanine + H(+)</text>
        <dbReference type="Rhea" id="RHEA:25143"/>
        <dbReference type="ChEBI" id="CHEBI:15377"/>
        <dbReference type="ChEBI" id="CHEBI:15378"/>
        <dbReference type="ChEBI" id="CHEBI:36559"/>
        <dbReference type="ChEBI" id="CHEBI:57972"/>
        <dbReference type="ChEBI" id="CHEBI:58125"/>
        <dbReference type="EC" id="3.7.1.3"/>
    </reaction>
</comment>
<dbReference type="InterPro" id="IPR015422">
    <property type="entry name" value="PyrdxlP-dep_Trfase_small"/>
</dbReference>
<feature type="binding site" evidence="4">
    <location>
        <position position="93"/>
    </location>
    <ligand>
        <name>pyridoxal 5'-phosphate</name>
        <dbReference type="ChEBI" id="CHEBI:597326"/>
    </ligand>
</feature>
<comment type="function">
    <text evidence="4 6">Catalyzes the cleavage of L-kynurenine (L-Kyn) and L-3-hydroxykynurenine (L-3OHKyn) into anthranilic acid (AA) and 3-hydroxyanthranilic acid (3-OHAA), respectively.</text>
</comment>
<comment type="cofactor">
    <cofactor evidence="4 6">
        <name>pyridoxal 5'-phosphate</name>
        <dbReference type="ChEBI" id="CHEBI:597326"/>
    </cofactor>
</comment>
<comment type="pathway">
    <text evidence="4 6">Amino-acid degradation; L-kynurenine degradation; L-alanine and anthranilate from L-kynurenine: step 1/1.</text>
</comment>
<keyword evidence="1 4" id="KW-0662">Pyridine nucleotide biosynthesis</keyword>
<dbReference type="PANTHER" id="PTHR14084:SF0">
    <property type="entry name" value="KYNURENINASE"/>
    <property type="match status" value="1"/>
</dbReference>
<dbReference type="Gene3D" id="3.90.1150.10">
    <property type="entry name" value="Aspartate Aminotransferase, domain 1"/>
    <property type="match status" value="1"/>
</dbReference>
<feature type="binding site" evidence="4">
    <location>
        <position position="247"/>
    </location>
    <ligand>
        <name>pyridoxal 5'-phosphate</name>
        <dbReference type="ChEBI" id="CHEBI:597326"/>
    </ligand>
</feature>
<keyword evidence="2 4" id="KW-0378">Hydrolase</keyword>
<feature type="binding site" evidence="4">
    <location>
        <position position="195"/>
    </location>
    <ligand>
        <name>pyridoxal 5'-phosphate</name>
        <dbReference type="ChEBI" id="CHEBI:597326"/>
    </ligand>
</feature>
<dbReference type="Proteomes" id="UP000619041">
    <property type="component" value="Unassembled WGS sequence"/>
</dbReference>